<name>C6XPY0_HIRBI</name>
<evidence type="ECO:0000313" key="1">
    <source>
        <dbReference type="EMBL" id="ACT58497.1"/>
    </source>
</evidence>
<dbReference type="Proteomes" id="UP000002745">
    <property type="component" value="Chromosome"/>
</dbReference>
<sequence length="221" mass="25271">MYTDNAAIGRDLIEKKRSTRPLQTPGDVLNFWFDDAASDPEKLEGRNQLWWSGDEEIDRLVATRGVTLLARLASGLAQDWAKRGAAERLAAIVAIDQFTRNIFRDTEFAFENDALALKLCKDGLLKEEDKVLAPVKRWFFYLPLMHSENLADQDRCVELFENLLEDTDDAYYSTIKNALEFAIKHRDVIQKYGRFPHRNAVLERKSTPAELDYLAQPGAGF</sequence>
<dbReference type="KEGG" id="hba:Hbal_0803"/>
<dbReference type="STRING" id="582402.Hbal_0803"/>
<dbReference type="AlphaFoldDB" id="C6XPY0"/>
<dbReference type="OrthoDB" id="7593450at2"/>
<evidence type="ECO:0000313" key="2">
    <source>
        <dbReference type="Proteomes" id="UP000002745"/>
    </source>
</evidence>
<keyword evidence="2" id="KW-1185">Reference proteome</keyword>
<reference evidence="2" key="1">
    <citation type="journal article" date="2011" name="J. Bacteriol.">
        <title>Genome sequences of eight morphologically diverse alphaproteobacteria.</title>
        <authorList>
            <consortium name="US DOE Joint Genome Institute"/>
            <person name="Brown P.J."/>
            <person name="Kysela D.T."/>
            <person name="Buechlein A."/>
            <person name="Hemmerich C."/>
            <person name="Brun Y.V."/>
        </authorList>
    </citation>
    <scope>NUCLEOTIDE SEQUENCE [LARGE SCALE GENOMIC DNA]</scope>
    <source>
        <strain evidence="2">ATCC 49814 / DSM 5838 / IFAM 1418</strain>
    </source>
</reference>
<dbReference type="InterPro" id="IPR011990">
    <property type="entry name" value="TPR-like_helical_dom_sf"/>
</dbReference>
<gene>
    <name evidence="1" type="ordered locus">Hbal_0803</name>
</gene>
<evidence type="ECO:0008006" key="3">
    <source>
        <dbReference type="Google" id="ProtNLM"/>
    </source>
</evidence>
<dbReference type="RefSeq" id="WP_015826647.1">
    <property type="nucleotide sequence ID" value="NC_012982.1"/>
</dbReference>
<dbReference type="InterPro" id="IPR010323">
    <property type="entry name" value="DUF924"/>
</dbReference>
<dbReference type="Pfam" id="PF06041">
    <property type="entry name" value="DUF924"/>
    <property type="match status" value="1"/>
</dbReference>
<dbReference type="SUPFAM" id="SSF48452">
    <property type="entry name" value="TPR-like"/>
    <property type="match status" value="1"/>
</dbReference>
<proteinExistence type="predicted"/>
<protein>
    <recommendedName>
        <fullName evidence="3">DUF924 domain-containing protein</fullName>
    </recommendedName>
</protein>
<accession>C6XPY0</accession>
<dbReference type="eggNOG" id="COG3803">
    <property type="taxonomic scope" value="Bacteria"/>
</dbReference>
<organism evidence="1 2">
    <name type="scientific">Hirschia baltica (strain ATCC 49814 / DSM 5838 / IFAM 1418)</name>
    <dbReference type="NCBI Taxonomy" id="582402"/>
    <lineage>
        <taxon>Bacteria</taxon>
        <taxon>Pseudomonadati</taxon>
        <taxon>Pseudomonadota</taxon>
        <taxon>Alphaproteobacteria</taxon>
        <taxon>Hyphomonadales</taxon>
        <taxon>Hyphomonadaceae</taxon>
        <taxon>Hirschia</taxon>
    </lineage>
</organism>
<dbReference type="HOGENOM" id="CLU_065010_2_1_5"/>
<dbReference type="Gene3D" id="1.25.40.10">
    <property type="entry name" value="Tetratricopeptide repeat domain"/>
    <property type="match status" value="1"/>
</dbReference>
<dbReference type="EMBL" id="CP001678">
    <property type="protein sequence ID" value="ACT58497.1"/>
    <property type="molecule type" value="Genomic_DNA"/>
</dbReference>
<dbReference type="Gene3D" id="1.20.58.320">
    <property type="entry name" value="TPR-like"/>
    <property type="match status" value="1"/>
</dbReference>